<dbReference type="EMBL" id="JAKWBI020000242">
    <property type="protein sequence ID" value="KAJ2898141.1"/>
    <property type="molecule type" value="Genomic_DNA"/>
</dbReference>
<dbReference type="Proteomes" id="UP001201980">
    <property type="component" value="Unassembled WGS sequence"/>
</dbReference>
<dbReference type="PANTHER" id="PTHR12149:SF8">
    <property type="entry name" value="PROTEIN-RIBULOSAMINE 3-KINASE"/>
    <property type="match status" value="1"/>
</dbReference>
<feature type="region of interest" description="Disordered" evidence="1">
    <location>
        <begin position="538"/>
        <end position="571"/>
    </location>
</feature>
<keyword evidence="2" id="KW-0812">Transmembrane</keyword>
<evidence type="ECO:0000256" key="1">
    <source>
        <dbReference type="SAM" id="MobiDB-lite"/>
    </source>
</evidence>
<evidence type="ECO:0000313" key="4">
    <source>
        <dbReference type="Proteomes" id="UP001201980"/>
    </source>
</evidence>
<dbReference type="Gene3D" id="3.90.1200.10">
    <property type="match status" value="1"/>
</dbReference>
<feature type="transmembrane region" description="Helical" evidence="2">
    <location>
        <begin position="469"/>
        <end position="490"/>
    </location>
</feature>
<proteinExistence type="predicted"/>
<keyword evidence="4" id="KW-1185">Reference proteome</keyword>
<evidence type="ECO:0008006" key="5">
    <source>
        <dbReference type="Google" id="ProtNLM"/>
    </source>
</evidence>
<reference evidence="3" key="1">
    <citation type="submission" date="2022-07" db="EMBL/GenBank/DDBJ databases">
        <title>Draft genome sequence of Zalerion maritima ATCC 34329, a (micro)plastics degrading marine fungus.</title>
        <authorList>
            <person name="Paco A."/>
            <person name="Goncalves M.F.M."/>
            <person name="Rocha-Santos T.A.P."/>
            <person name="Alves A."/>
        </authorList>
    </citation>
    <scope>NUCLEOTIDE SEQUENCE</scope>
    <source>
        <strain evidence="3">ATCC 34329</strain>
    </source>
</reference>
<comment type="caution">
    <text evidence="3">The sequence shown here is derived from an EMBL/GenBank/DDBJ whole genome shotgun (WGS) entry which is preliminary data.</text>
</comment>
<feature type="compositionally biased region" description="Polar residues" evidence="1">
    <location>
        <begin position="25"/>
        <end position="50"/>
    </location>
</feature>
<organism evidence="3 4">
    <name type="scientific">Zalerion maritima</name>
    <dbReference type="NCBI Taxonomy" id="339359"/>
    <lineage>
        <taxon>Eukaryota</taxon>
        <taxon>Fungi</taxon>
        <taxon>Dikarya</taxon>
        <taxon>Ascomycota</taxon>
        <taxon>Pezizomycotina</taxon>
        <taxon>Sordariomycetes</taxon>
        <taxon>Lulworthiomycetidae</taxon>
        <taxon>Lulworthiales</taxon>
        <taxon>Lulworthiaceae</taxon>
        <taxon>Zalerion</taxon>
    </lineage>
</organism>
<evidence type="ECO:0000313" key="3">
    <source>
        <dbReference type="EMBL" id="KAJ2898141.1"/>
    </source>
</evidence>
<sequence length="607" mass="66778">MTSASEKEAPVFLAPGTDEWVTKGAKSNETLSRPTATQPTMGASVRNNTGEQGVDRGILNVIGNVRQILRATMTSAPTSAWTTTQRLDILHTSGAEEHYFVRIFEGNEEGEMAARGGFEAARILGERDASIIPRCVGWGKMLNNGGQGGGRCFIVSKFYELVPVCPEPEVLAMKLARMHEAREGEEGRGGRFGFGTGTFVGSVRQQVGWCDDWEEFFGGKLSAAVEACRKNVAFGWESVSEMLPVVLERVVPRLLRPLESHGRAIRSVFLVGNFRTAWEVEGDLDDIVVLEPAGFWGHNEYELGAWKRPEEPPLHGRNVLLDQSNADAYHKIIPRSEPTEDYEDRMVLYSALHNLYIAGNFPNLEHPLRHVLGEFQKLVTKYPDGFARSASIFLPTGQSGAKMAGCLDTTPKPYSERDQVKLNPSSTQDRDGKEVKMNAIQSPDQKRGEGDDQDTTRPMPCAVVCLTCLALVIFMWSIATLLAICGNWAYEWGTDERRMKRRGMEEVASTVNGLKNASGETCGRNEGTWLLATVEEEAAEEGRGGYGGAGDRGREQKAGESEDGSGNDERSAFSPWLGWWLGRALEEWLADESNSDSDDSCDSSDSD</sequence>
<dbReference type="Pfam" id="PF03881">
    <property type="entry name" value="Fructosamin_kin"/>
    <property type="match status" value="1"/>
</dbReference>
<keyword evidence="2" id="KW-0472">Membrane</keyword>
<feature type="compositionally biased region" description="Basic and acidic residues" evidence="1">
    <location>
        <begin position="551"/>
        <end position="560"/>
    </location>
</feature>
<protein>
    <recommendedName>
        <fullName evidence="5">Protein-ribulosamine 3-kinase</fullName>
    </recommendedName>
</protein>
<evidence type="ECO:0000256" key="2">
    <source>
        <dbReference type="SAM" id="Phobius"/>
    </source>
</evidence>
<gene>
    <name evidence="3" type="ORF">MKZ38_004141</name>
</gene>
<feature type="region of interest" description="Disordered" evidence="1">
    <location>
        <begin position="404"/>
        <end position="456"/>
    </location>
</feature>
<dbReference type="AlphaFoldDB" id="A0AAD5RLQ0"/>
<name>A0AAD5RLQ0_9PEZI</name>
<keyword evidence="2" id="KW-1133">Transmembrane helix</keyword>
<dbReference type="InterPro" id="IPR016477">
    <property type="entry name" value="Fructo-/Ketosamine-3-kinase"/>
</dbReference>
<accession>A0AAD5RLQ0</accession>
<dbReference type="PANTHER" id="PTHR12149">
    <property type="entry name" value="FRUCTOSAMINE 3 KINASE-RELATED PROTEIN"/>
    <property type="match status" value="1"/>
</dbReference>
<feature type="region of interest" description="Disordered" evidence="1">
    <location>
        <begin position="1"/>
        <end position="50"/>
    </location>
</feature>